<sequence length="320" mass="35877">MIGNLQRFKKFTLSHTWDTTWYIETMALSPDGTILAYSEFDDWTFDDSGVSVYDLKTGRSICYFDTGDGLSYVCPIAISPNKRNIFWNTDYEIVVGDIITKKEIHVFQDSAGSITVSPDGQTLVCFSPEIAKMFDVETGQTISIITSPSEAEKFIATSSDGEIIISQLNNTIALYNLRSRQQISRLTITLRDLKTGKELRSFKALTKPFKALTLTPDKQTLITINSNDTITHWNANTGKEINTFEWRWHSVRAISSDSSVMVTSGKNGIIIWDLSSGKKLHVLPKDEVHSLVISANNQTIAYIKPRGGYGGYFVKVWQAL</sequence>
<protein>
    <recommendedName>
        <fullName evidence="5">Anaphase-promoting complex subunit 4 WD40 domain-containing protein</fullName>
    </recommendedName>
</protein>
<keyword evidence="1" id="KW-0853">WD repeat</keyword>
<reference evidence="3 4" key="1">
    <citation type="journal article" date="2019" name="Genome Biol. Evol.">
        <title>Day and night: Metabolic profiles and evolutionary relationships of six axenic non-marine cyanobacteria.</title>
        <authorList>
            <person name="Will S.E."/>
            <person name="Henke P."/>
            <person name="Boedeker C."/>
            <person name="Huang S."/>
            <person name="Brinkmann H."/>
            <person name="Rohde M."/>
            <person name="Jarek M."/>
            <person name="Friedl T."/>
            <person name="Seufert S."/>
            <person name="Schumacher M."/>
            <person name="Overmann J."/>
            <person name="Neumann-Schaal M."/>
            <person name="Petersen J."/>
        </authorList>
    </citation>
    <scope>NUCLEOTIDE SEQUENCE [LARGE SCALE GENOMIC DNA]</scope>
    <source>
        <strain evidence="3 4">SAG 39.79</strain>
    </source>
</reference>
<dbReference type="Gene3D" id="2.130.10.10">
    <property type="entry name" value="YVTN repeat-like/Quinoprotein amine dehydrogenase"/>
    <property type="match status" value="2"/>
</dbReference>
<dbReference type="RefSeq" id="WP_106169364.1">
    <property type="nucleotide sequence ID" value="NZ_JAVKZF010000001.1"/>
</dbReference>
<dbReference type="PANTHER" id="PTHR22847:SF637">
    <property type="entry name" value="WD REPEAT DOMAIN 5B"/>
    <property type="match status" value="1"/>
</dbReference>
<dbReference type="InterPro" id="IPR001680">
    <property type="entry name" value="WD40_rpt"/>
</dbReference>
<dbReference type="SMART" id="SM00320">
    <property type="entry name" value="WD40"/>
    <property type="match status" value="4"/>
</dbReference>
<name>A0AB37UHJ7_9CYAN</name>
<dbReference type="EMBL" id="RSCK01000036">
    <property type="protein sequence ID" value="RUT10818.1"/>
    <property type="molecule type" value="Genomic_DNA"/>
</dbReference>
<evidence type="ECO:0000313" key="4">
    <source>
        <dbReference type="Proteomes" id="UP000282574"/>
    </source>
</evidence>
<comment type="caution">
    <text evidence="3">The sequence shown here is derived from an EMBL/GenBank/DDBJ whole genome shotgun (WGS) entry which is preliminary data.</text>
</comment>
<dbReference type="InterPro" id="IPR015943">
    <property type="entry name" value="WD40/YVTN_repeat-like_dom_sf"/>
</dbReference>
<dbReference type="InterPro" id="IPR011047">
    <property type="entry name" value="Quinoprotein_ADH-like_sf"/>
</dbReference>
<organism evidence="3 4">
    <name type="scientific">Chroococcidiopsis cubana SAG 39.79</name>
    <dbReference type="NCBI Taxonomy" id="388085"/>
    <lineage>
        <taxon>Bacteria</taxon>
        <taxon>Bacillati</taxon>
        <taxon>Cyanobacteriota</taxon>
        <taxon>Cyanophyceae</taxon>
        <taxon>Chroococcidiopsidales</taxon>
        <taxon>Chroococcidiopsidaceae</taxon>
        <taxon>Chroococcidiopsis</taxon>
    </lineage>
</organism>
<evidence type="ECO:0008006" key="5">
    <source>
        <dbReference type="Google" id="ProtNLM"/>
    </source>
</evidence>
<accession>A0AB37UHJ7</accession>
<gene>
    <name evidence="3" type="ORF">DSM107010_39360</name>
</gene>
<keyword evidence="2" id="KW-0677">Repeat</keyword>
<evidence type="ECO:0000256" key="2">
    <source>
        <dbReference type="ARBA" id="ARBA00022737"/>
    </source>
</evidence>
<keyword evidence="4" id="KW-1185">Reference proteome</keyword>
<proteinExistence type="predicted"/>
<dbReference type="Proteomes" id="UP000282574">
    <property type="component" value="Unassembled WGS sequence"/>
</dbReference>
<evidence type="ECO:0000256" key="1">
    <source>
        <dbReference type="ARBA" id="ARBA00022574"/>
    </source>
</evidence>
<dbReference type="PANTHER" id="PTHR22847">
    <property type="entry name" value="WD40 REPEAT PROTEIN"/>
    <property type="match status" value="1"/>
</dbReference>
<dbReference type="AlphaFoldDB" id="A0AB37UHJ7"/>
<evidence type="ECO:0000313" key="3">
    <source>
        <dbReference type="EMBL" id="RUT10818.1"/>
    </source>
</evidence>
<dbReference type="SUPFAM" id="SSF50998">
    <property type="entry name" value="Quinoprotein alcohol dehydrogenase-like"/>
    <property type="match status" value="1"/>
</dbReference>